<reference evidence="4 5" key="1">
    <citation type="submission" date="2019-06" db="EMBL/GenBank/DDBJ databases">
        <title>Sequencing the genomes of 1000 actinobacteria strains.</title>
        <authorList>
            <person name="Klenk H.-P."/>
        </authorList>
    </citation>
    <scope>NUCLEOTIDE SEQUENCE [LARGE SCALE GENOMIC DNA]</scope>
    <source>
        <strain evidence="4 5">DSM 20427</strain>
    </source>
</reference>
<evidence type="ECO:0000256" key="2">
    <source>
        <dbReference type="ARBA" id="ARBA00023295"/>
    </source>
</evidence>
<dbReference type="Pfam" id="PF00128">
    <property type="entry name" value="Alpha-amylase"/>
    <property type="match status" value="1"/>
</dbReference>
<protein>
    <submittedName>
        <fullName evidence="4">Alpha amylase catalytic subunit</fullName>
    </submittedName>
</protein>
<dbReference type="SUPFAM" id="SSF51445">
    <property type="entry name" value="(Trans)glycosidases"/>
    <property type="match status" value="1"/>
</dbReference>
<dbReference type="AlphaFoldDB" id="A0A543K8N1"/>
<proteinExistence type="predicted"/>
<dbReference type="PANTHER" id="PTHR10357:SF210">
    <property type="entry name" value="MALTODEXTRIN GLUCOSIDASE"/>
    <property type="match status" value="1"/>
</dbReference>
<dbReference type="InterPro" id="IPR017853">
    <property type="entry name" value="GH"/>
</dbReference>
<keyword evidence="5" id="KW-1185">Reference proteome</keyword>
<keyword evidence="1" id="KW-0378">Hydrolase</keyword>
<evidence type="ECO:0000259" key="3">
    <source>
        <dbReference type="Pfam" id="PF00128"/>
    </source>
</evidence>
<dbReference type="GO" id="GO:0005975">
    <property type="term" value="P:carbohydrate metabolic process"/>
    <property type="evidence" value="ECO:0007669"/>
    <property type="project" value="InterPro"/>
</dbReference>
<comment type="caution">
    <text evidence="4">The sequence shown here is derived from an EMBL/GenBank/DDBJ whole genome shotgun (WGS) entry which is preliminary data.</text>
</comment>
<evidence type="ECO:0000256" key="1">
    <source>
        <dbReference type="ARBA" id="ARBA00022801"/>
    </source>
</evidence>
<organism evidence="4 5">
    <name type="scientific">Microbacterium lacticum</name>
    <dbReference type="NCBI Taxonomy" id="33885"/>
    <lineage>
        <taxon>Bacteria</taxon>
        <taxon>Bacillati</taxon>
        <taxon>Actinomycetota</taxon>
        <taxon>Actinomycetes</taxon>
        <taxon>Micrococcales</taxon>
        <taxon>Microbacteriaceae</taxon>
        <taxon>Microbacterium</taxon>
    </lineage>
</organism>
<evidence type="ECO:0000313" key="5">
    <source>
        <dbReference type="Proteomes" id="UP000319804"/>
    </source>
</evidence>
<dbReference type="PANTHER" id="PTHR10357">
    <property type="entry name" value="ALPHA-AMYLASE FAMILY MEMBER"/>
    <property type="match status" value="1"/>
</dbReference>
<gene>
    <name evidence="4" type="ORF">FHX68_2667</name>
</gene>
<keyword evidence="2" id="KW-0326">Glycosidase</keyword>
<accession>A0A543K8N1</accession>
<feature type="domain" description="Glycosyl hydrolase family 13 catalytic" evidence="3">
    <location>
        <begin position="58"/>
        <end position="140"/>
    </location>
</feature>
<dbReference type="Proteomes" id="UP000319804">
    <property type="component" value="Unassembled WGS sequence"/>
</dbReference>
<evidence type="ECO:0000313" key="4">
    <source>
        <dbReference type="EMBL" id="TQM91440.1"/>
    </source>
</evidence>
<dbReference type="GO" id="GO:0016798">
    <property type="term" value="F:hydrolase activity, acting on glycosyl bonds"/>
    <property type="evidence" value="ECO:0007669"/>
    <property type="project" value="UniProtKB-KW"/>
</dbReference>
<name>A0A543K8N1_9MICO</name>
<dbReference type="EMBL" id="VFPS01000005">
    <property type="protein sequence ID" value="TQM91440.1"/>
    <property type="molecule type" value="Genomic_DNA"/>
</dbReference>
<dbReference type="Gene3D" id="3.20.20.80">
    <property type="entry name" value="Glycosidases"/>
    <property type="match status" value="1"/>
</dbReference>
<sequence>MAARLPFPDARRATVTFSEPAWIAHAIWWRVYPLDFVGAYPAPTGGPPASDEHRLRRIVPWLDHVVELGASGVALGPIFASSSHGYDTVDHFRIDPRLGDHADFDELVAQAHARGLRVQLDGVVNHIGREHPLAATALREGPASDAARWLQTSAGGGFVSFEGHDTLLTLNHDEPRVQ</sequence>
<dbReference type="InterPro" id="IPR006047">
    <property type="entry name" value="GH13_cat_dom"/>
</dbReference>